<evidence type="ECO:0000313" key="1">
    <source>
        <dbReference type="EMBL" id="CRZ12774.1"/>
    </source>
</evidence>
<protein>
    <submittedName>
        <fullName evidence="1">Uncharacterized protein</fullName>
    </submittedName>
</protein>
<dbReference type="EMBL" id="HACM01012332">
    <property type="protein sequence ID" value="CRZ12774.1"/>
    <property type="molecule type" value="Transcribed_RNA"/>
</dbReference>
<name>A0A0H5RVJ7_9EUKA</name>
<organism evidence="1">
    <name type="scientific">Spongospora subterranea</name>
    <dbReference type="NCBI Taxonomy" id="70186"/>
    <lineage>
        <taxon>Eukaryota</taxon>
        <taxon>Sar</taxon>
        <taxon>Rhizaria</taxon>
        <taxon>Endomyxa</taxon>
        <taxon>Phytomyxea</taxon>
        <taxon>Plasmodiophorida</taxon>
        <taxon>Plasmodiophoridae</taxon>
        <taxon>Spongospora</taxon>
    </lineage>
</organism>
<proteinExistence type="predicted"/>
<dbReference type="AlphaFoldDB" id="A0A0H5RVJ7"/>
<accession>A0A0H5RVJ7</accession>
<sequence>GRNGHDIGPVENLRTFGPVHSLSFRIISANEYATISSPSLISTPTEPLFGRFDVMITSISNIMATSYGHRWNVQQLSHSKTPNPPDAPTYCQIKKGYYLERFWANLRIRR</sequence>
<feature type="non-terminal residue" evidence="1">
    <location>
        <position position="1"/>
    </location>
</feature>
<reference evidence="1" key="1">
    <citation type="submission" date="2015-04" db="EMBL/GenBank/DDBJ databases">
        <title>The genome sequence of the plant pathogenic Rhizarian Plasmodiophora brassicae reveals insights in its biotrophic life cycle and the origin of chitin synthesis.</title>
        <authorList>
            <person name="Schwelm A."/>
            <person name="Fogelqvist J."/>
            <person name="Knaust A."/>
            <person name="Julke S."/>
            <person name="Lilja T."/>
            <person name="Dhandapani V."/>
            <person name="Bonilla-Rosso G."/>
            <person name="Karlsson M."/>
            <person name="Shevchenko A."/>
            <person name="Choi S.R."/>
            <person name="Kim H.G."/>
            <person name="Park J.Y."/>
            <person name="Lim Y.P."/>
            <person name="Ludwig-Muller J."/>
            <person name="Dixelius C."/>
        </authorList>
    </citation>
    <scope>NUCLEOTIDE SEQUENCE</scope>
    <source>
        <tissue evidence="1">Potato root galls</tissue>
    </source>
</reference>